<sequence>MSTEPLLPSYASATQHDASPHIRRHSVRRRTSLIIPAAPVIQTLSGLTFMTTAIISTVWAYRSYVPPPELSPAEPPSLLPYFASLCLTISLGFWVGYLLFILYDGAGGPRMQRKVVIGASTVGKLVLVGAHIGVWLGYKYLLTGSKQPSWALMFLATQAWWDVLLLVVYSCLRAPVEPRVRW</sequence>
<proteinExistence type="predicted"/>
<evidence type="ECO:0000256" key="2">
    <source>
        <dbReference type="SAM" id="Phobius"/>
    </source>
</evidence>
<name>A0A318Y7M6_ASPNB</name>
<dbReference type="OrthoDB" id="4435015at2759"/>
<keyword evidence="2" id="KW-0472">Membrane</keyword>
<keyword evidence="4" id="KW-1185">Reference proteome</keyword>
<gene>
    <name evidence="3" type="ORF">BO87DRAFT_380211</name>
</gene>
<evidence type="ECO:0000313" key="3">
    <source>
        <dbReference type="EMBL" id="PYH29904.1"/>
    </source>
</evidence>
<evidence type="ECO:0000313" key="4">
    <source>
        <dbReference type="Proteomes" id="UP000247647"/>
    </source>
</evidence>
<keyword evidence="2" id="KW-1133">Transmembrane helix</keyword>
<dbReference type="RefSeq" id="XP_025475382.1">
    <property type="nucleotide sequence ID" value="XM_025624249.1"/>
</dbReference>
<protein>
    <submittedName>
        <fullName evidence="3">Uncharacterized protein</fullName>
    </submittedName>
</protein>
<dbReference type="EMBL" id="KZ821486">
    <property type="protein sequence ID" value="PYH29904.1"/>
    <property type="molecule type" value="Genomic_DNA"/>
</dbReference>
<dbReference type="GeneID" id="37126705"/>
<accession>A0A318Y7M6</accession>
<evidence type="ECO:0000256" key="1">
    <source>
        <dbReference type="SAM" id="MobiDB-lite"/>
    </source>
</evidence>
<feature type="transmembrane region" description="Helical" evidence="2">
    <location>
        <begin position="81"/>
        <end position="103"/>
    </location>
</feature>
<feature type="transmembrane region" description="Helical" evidence="2">
    <location>
        <begin position="33"/>
        <end position="61"/>
    </location>
</feature>
<keyword evidence="2" id="KW-0812">Transmembrane</keyword>
<dbReference type="AlphaFoldDB" id="A0A318Y7M6"/>
<reference evidence="3" key="1">
    <citation type="submission" date="2016-12" db="EMBL/GenBank/DDBJ databases">
        <title>The genomes of Aspergillus section Nigri reveals drivers in fungal speciation.</title>
        <authorList>
            <consortium name="DOE Joint Genome Institute"/>
            <person name="Vesth T.C."/>
            <person name="Nybo J."/>
            <person name="Theobald S."/>
            <person name="Brandl J."/>
            <person name="Frisvad J.C."/>
            <person name="Nielsen K.F."/>
            <person name="Lyhne E.K."/>
            <person name="Kogle M.E."/>
            <person name="Kuo A."/>
            <person name="Riley R."/>
            <person name="Clum A."/>
            <person name="Nolan M."/>
            <person name="Lipzen A."/>
            <person name="Salamov A."/>
            <person name="Henrissat B."/>
            <person name="Wiebenga A."/>
            <person name="De Vries R.P."/>
            <person name="Grigoriev I.V."/>
            <person name="Mortensen U.H."/>
            <person name="Andersen M.R."/>
            <person name="Baker S.E."/>
        </authorList>
    </citation>
    <scope>NUCLEOTIDE SEQUENCE [LARGE SCALE GENOMIC DNA]</scope>
    <source>
        <strain evidence="3">CBS 115656</strain>
    </source>
</reference>
<feature type="transmembrane region" description="Helical" evidence="2">
    <location>
        <begin position="150"/>
        <end position="172"/>
    </location>
</feature>
<organism evidence="3 4">
    <name type="scientific">Aspergillus neoniger (strain CBS 115656)</name>
    <dbReference type="NCBI Taxonomy" id="1448310"/>
    <lineage>
        <taxon>Eukaryota</taxon>
        <taxon>Fungi</taxon>
        <taxon>Dikarya</taxon>
        <taxon>Ascomycota</taxon>
        <taxon>Pezizomycotina</taxon>
        <taxon>Eurotiomycetes</taxon>
        <taxon>Eurotiomycetidae</taxon>
        <taxon>Eurotiales</taxon>
        <taxon>Aspergillaceae</taxon>
        <taxon>Aspergillus</taxon>
        <taxon>Aspergillus subgen. Circumdati</taxon>
    </lineage>
</organism>
<dbReference type="Proteomes" id="UP000247647">
    <property type="component" value="Unassembled WGS sequence"/>
</dbReference>
<feature type="transmembrane region" description="Helical" evidence="2">
    <location>
        <begin position="115"/>
        <end position="138"/>
    </location>
</feature>
<feature type="region of interest" description="Disordered" evidence="1">
    <location>
        <begin position="1"/>
        <end position="21"/>
    </location>
</feature>